<organism evidence="2 3">
    <name type="scientific">Saitoella complicata (strain BCRC 22490 / CBS 7301 / JCM 7358 / NBRC 10748 / NRRL Y-17804)</name>
    <dbReference type="NCBI Taxonomy" id="698492"/>
    <lineage>
        <taxon>Eukaryota</taxon>
        <taxon>Fungi</taxon>
        <taxon>Dikarya</taxon>
        <taxon>Ascomycota</taxon>
        <taxon>Taphrinomycotina</taxon>
        <taxon>Taphrinomycotina incertae sedis</taxon>
        <taxon>Saitoella</taxon>
    </lineage>
</organism>
<dbReference type="InterPro" id="IPR036047">
    <property type="entry name" value="F-box-like_dom_sf"/>
</dbReference>
<keyword evidence="3" id="KW-1185">Reference proteome</keyword>
<comment type="caution">
    <text evidence="2">The sequence shown here is derived from an EMBL/GenBank/DDBJ whole genome shotgun (WGS) entry which is preliminary data.</text>
</comment>
<evidence type="ECO:0000259" key="1">
    <source>
        <dbReference type="Pfam" id="PF00646"/>
    </source>
</evidence>
<evidence type="ECO:0000313" key="3">
    <source>
        <dbReference type="Proteomes" id="UP000033140"/>
    </source>
</evidence>
<evidence type="ECO:0000313" key="2">
    <source>
        <dbReference type="EMBL" id="GAO51156.1"/>
    </source>
</evidence>
<dbReference type="Proteomes" id="UP000033140">
    <property type="component" value="Unassembled WGS sequence"/>
</dbReference>
<dbReference type="OrthoDB" id="3800738at2759"/>
<dbReference type="InterPro" id="IPR001810">
    <property type="entry name" value="F-box_dom"/>
</dbReference>
<sequence length="204" mass="23106">MMNAGRGAAAHRVLFQPELLEIILSHLTTPQLSLCQGVCGRWRDVIQTSPKLRWNLFELASPPHTYGKPSPKTQTATCSSVGYELHPSLVPLRWHINSDGDTNSVEYCWPERPGTQDAPAYTYFATRPARKHMKLIVSSKTSWQWFTLAFENEAREEGITIDEVVKDQRMVHLRDTLERTEYGVYDAFFSGESGALKLTLASYS</sequence>
<accession>A0A0E9NN92</accession>
<dbReference type="EMBL" id="BACD03000042">
    <property type="protein sequence ID" value="GAO51156.1"/>
    <property type="molecule type" value="Genomic_DNA"/>
</dbReference>
<proteinExistence type="predicted"/>
<gene>
    <name evidence="2" type="ORF">G7K_5267-t1</name>
</gene>
<dbReference type="SUPFAM" id="SSF81383">
    <property type="entry name" value="F-box domain"/>
    <property type="match status" value="1"/>
</dbReference>
<name>A0A0E9NN92_SAICN</name>
<dbReference type="RefSeq" id="XP_019026479.1">
    <property type="nucleotide sequence ID" value="XM_019168293.1"/>
</dbReference>
<dbReference type="Gene3D" id="1.20.1280.50">
    <property type="match status" value="1"/>
</dbReference>
<dbReference type="Pfam" id="PF00646">
    <property type="entry name" value="F-box"/>
    <property type="match status" value="1"/>
</dbReference>
<reference evidence="2 3" key="3">
    <citation type="journal article" date="2015" name="Genome Announc.">
        <title>Draft Genome Sequence of the Archiascomycetous Yeast Saitoella complicata.</title>
        <authorList>
            <person name="Yamauchi K."/>
            <person name="Kondo S."/>
            <person name="Hamamoto M."/>
            <person name="Takahashi Y."/>
            <person name="Ogura Y."/>
            <person name="Hayashi T."/>
            <person name="Nishida H."/>
        </authorList>
    </citation>
    <scope>NUCLEOTIDE SEQUENCE [LARGE SCALE GENOMIC DNA]</scope>
    <source>
        <strain evidence="2 3">NRRL Y-17804</strain>
    </source>
</reference>
<dbReference type="AlphaFoldDB" id="A0A0E9NN92"/>
<reference evidence="2 3" key="1">
    <citation type="journal article" date="2011" name="J. Gen. Appl. Microbiol.">
        <title>Draft genome sequencing of the enigmatic yeast Saitoella complicata.</title>
        <authorList>
            <person name="Nishida H."/>
            <person name="Hamamoto M."/>
            <person name="Sugiyama J."/>
        </authorList>
    </citation>
    <scope>NUCLEOTIDE SEQUENCE [LARGE SCALE GENOMIC DNA]</scope>
    <source>
        <strain evidence="2 3">NRRL Y-17804</strain>
    </source>
</reference>
<feature type="domain" description="F-box" evidence="1">
    <location>
        <begin position="17"/>
        <end position="52"/>
    </location>
</feature>
<reference evidence="2 3" key="2">
    <citation type="journal article" date="2014" name="J. Gen. Appl. Microbiol.">
        <title>The early diverging ascomycetous budding yeast Saitoella complicata has three histone deacetylases belonging to the Clr6, Hos2, and Rpd3 lineages.</title>
        <authorList>
            <person name="Nishida H."/>
            <person name="Matsumoto T."/>
            <person name="Kondo S."/>
            <person name="Hamamoto M."/>
            <person name="Yoshikawa H."/>
        </authorList>
    </citation>
    <scope>NUCLEOTIDE SEQUENCE [LARGE SCALE GENOMIC DNA]</scope>
    <source>
        <strain evidence="2 3">NRRL Y-17804</strain>
    </source>
</reference>
<protein>
    <recommendedName>
        <fullName evidence="1">F-box domain-containing protein</fullName>
    </recommendedName>
</protein>